<keyword evidence="2" id="KW-1185">Reference proteome</keyword>
<name>A0A8S1RA57_9CILI</name>
<reference evidence="1" key="1">
    <citation type="submission" date="2021-01" db="EMBL/GenBank/DDBJ databases">
        <authorList>
            <consortium name="Genoscope - CEA"/>
            <person name="William W."/>
        </authorList>
    </citation>
    <scope>NUCLEOTIDE SEQUENCE</scope>
</reference>
<sequence length="103" mass="12158">MNSMRSLISITTPIEYFEKKSTLCSMLFLQRLTKSPNEQNQNTEIIQIQNLQLSLLKCKLRLINPTLQIENLEQQKLTKFFHQICLISLFFRISCSDNKQISY</sequence>
<organism evidence="1 2">
    <name type="scientific">Paramecium sonneborni</name>
    <dbReference type="NCBI Taxonomy" id="65129"/>
    <lineage>
        <taxon>Eukaryota</taxon>
        <taxon>Sar</taxon>
        <taxon>Alveolata</taxon>
        <taxon>Ciliophora</taxon>
        <taxon>Intramacronucleata</taxon>
        <taxon>Oligohymenophorea</taxon>
        <taxon>Peniculida</taxon>
        <taxon>Parameciidae</taxon>
        <taxon>Paramecium</taxon>
    </lineage>
</organism>
<gene>
    <name evidence="1" type="ORF">PSON_ATCC_30995.1.T1500043</name>
</gene>
<evidence type="ECO:0000313" key="1">
    <source>
        <dbReference type="EMBL" id="CAD8124263.1"/>
    </source>
</evidence>
<dbReference type="Proteomes" id="UP000692954">
    <property type="component" value="Unassembled WGS sequence"/>
</dbReference>
<accession>A0A8S1RA57</accession>
<dbReference type="EMBL" id="CAJJDN010000150">
    <property type="protein sequence ID" value="CAD8124263.1"/>
    <property type="molecule type" value="Genomic_DNA"/>
</dbReference>
<dbReference type="AlphaFoldDB" id="A0A8S1RA57"/>
<comment type="caution">
    <text evidence="1">The sequence shown here is derived from an EMBL/GenBank/DDBJ whole genome shotgun (WGS) entry which is preliminary data.</text>
</comment>
<protein>
    <submittedName>
        <fullName evidence="1">Uncharacterized protein</fullName>
    </submittedName>
</protein>
<evidence type="ECO:0000313" key="2">
    <source>
        <dbReference type="Proteomes" id="UP000692954"/>
    </source>
</evidence>
<proteinExistence type="predicted"/>